<dbReference type="Proteomes" id="UP001500457">
    <property type="component" value="Unassembled WGS sequence"/>
</dbReference>
<dbReference type="RefSeq" id="WP_274200442.1">
    <property type="nucleotide sequence ID" value="NZ_BAABHQ010000010.1"/>
</dbReference>
<gene>
    <name evidence="2" type="ORF">GCM10023203_35860</name>
</gene>
<reference evidence="3" key="1">
    <citation type="journal article" date="2019" name="Int. J. Syst. Evol. Microbiol.">
        <title>The Global Catalogue of Microorganisms (GCM) 10K type strain sequencing project: providing services to taxonomists for standard genome sequencing and annotation.</title>
        <authorList>
            <consortium name="The Broad Institute Genomics Platform"/>
            <consortium name="The Broad Institute Genome Sequencing Center for Infectious Disease"/>
            <person name="Wu L."/>
            <person name="Ma J."/>
        </authorList>
    </citation>
    <scope>NUCLEOTIDE SEQUENCE [LARGE SCALE GENOMIC DNA]</scope>
    <source>
        <strain evidence="3">JCM 17983</strain>
    </source>
</reference>
<organism evidence="2 3">
    <name type="scientific">Actinomycetospora straminea</name>
    <dbReference type="NCBI Taxonomy" id="663607"/>
    <lineage>
        <taxon>Bacteria</taxon>
        <taxon>Bacillati</taxon>
        <taxon>Actinomycetota</taxon>
        <taxon>Actinomycetes</taxon>
        <taxon>Pseudonocardiales</taxon>
        <taxon>Pseudonocardiaceae</taxon>
        <taxon>Actinomycetospora</taxon>
    </lineage>
</organism>
<dbReference type="EMBL" id="BAABHQ010000010">
    <property type="protein sequence ID" value="GAA4881397.1"/>
    <property type="molecule type" value="Genomic_DNA"/>
</dbReference>
<evidence type="ECO:0000313" key="2">
    <source>
        <dbReference type="EMBL" id="GAA4881397.1"/>
    </source>
</evidence>
<evidence type="ECO:0000256" key="1">
    <source>
        <dbReference type="SAM" id="MobiDB-lite"/>
    </source>
</evidence>
<sequence>MARGTDDGPARTGRRRIVEPGEPAGDLAARLHLDDPALQQRYRADLARVRDAELRAEVDTEGVRLH</sequence>
<name>A0ABP9EL69_9PSEU</name>
<accession>A0ABP9EL69</accession>
<evidence type="ECO:0000313" key="3">
    <source>
        <dbReference type="Proteomes" id="UP001500457"/>
    </source>
</evidence>
<feature type="region of interest" description="Disordered" evidence="1">
    <location>
        <begin position="1"/>
        <end position="23"/>
    </location>
</feature>
<keyword evidence="3" id="KW-1185">Reference proteome</keyword>
<protein>
    <submittedName>
        <fullName evidence="2">Uncharacterized protein</fullName>
    </submittedName>
</protein>
<comment type="caution">
    <text evidence="2">The sequence shown here is derived from an EMBL/GenBank/DDBJ whole genome shotgun (WGS) entry which is preliminary data.</text>
</comment>
<proteinExistence type="predicted"/>